<sequence>SLYGLTTLQTYTYYNRTYEVSSFGRVLDTLHLAFVSHTVYEYCVADFGNLIALLEPTWYSPILPRIQGVSDGIVRGIFCHRIWILSEQHVPTLMVLVSEILTGADLRFTLYFAFRYTTFVGLQKISWILYLGLSTVVLSDVLISAALCVLLAKRRGNFRRANSIVRNLIMYSINTCLLTTLCSLAALVAYAASPHTFIYISFYFLLPKLFLNSLLATLNARKSLRDQLSKDNVQIPLSSGTISGESRTARGFDADRLMVRVRWLLDMFLGSLISCYSTSRGMCPCTTSRASPSHQRSNTTIVCCPARGSDLDACTEYTGVMWQRLYSELQVRQSCIHISRSPPSLVVASVDALRDG</sequence>
<reference evidence="3 4" key="1">
    <citation type="journal article" date="2019" name="Nat. Ecol. Evol.">
        <title>Megaphylogeny resolves global patterns of mushroom evolution.</title>
        <authorList>
            <person name="Varga T."/>
            <person name="Krizsan K."/>
            <person name="Foldi C."/>
            <person name="Dima B."/>
            <person name="Sanchez-Garcia M."/>
            <person name="Sanchez-Ramirez S."/>
            <person name="Szollosi G.J."/>
            <person name="Szarkandi J.G."/>
            <person name="Papp V."/>
            <person name="Albert L."/>
            <person name="Andreopoulos W."/>
            <person name="Angelini C."/>
            <person name="Antonin V."/>
            <person name="Barry K.W."/>
            <person name="Bougher N.L."/>
            <person name="Buchanan P."/>
            <person name="Buyck B."/>
            <person name="Bense V."/>
            <person name="Catcheside P."/>
            <person name="Chovatia M."/>
            <person name="Cooper J."/>
            <person name="Damon W."/>
            <person name="Desjardin D."/>
            <person name="Finy P."/>
            <person name="Geml J."/>
            <person name="Haridas S."/>
            <person name="Hughes K."/>
            <person name="Justo A."/>
            <person name="Karasinski D."/>
            <person name="Kautmanova I."/>
            <person name="Kiss B."/>
            <person name="Kocsube S."/>
            <person name="Kotiranta H."/>
            <person name="LaButti K.M."/>
            <person name="Lechner B.E."/>
            <person name="Liimatainen K."/>
            <person name="Lipzen A."/>
            <person name="Lukacs Z."/>
            <person name="Mihaltcheva S."/>
            <person name="Morgado L.N."/>
            <person name="Niskanen T."/>
            <person name="Noordeloos M.E."/>
            <person name="Ohm R.A."/>
            <person name="Ortiz-Santana B."/>
            <person name="Ovrebo C."/>
            <person name="Racz N."/>
            <person name="Riley R."/>
            <person name="Savchenko A."/>
            <person name="Shiryaev A."/>
            <person name="Soop K."/>
            <person name="Spirin V."/>
            <person name="Szebenyi C."/>
            <person name="Tomsovsky M."/>
            <person name="Tulloss R.E."/>
            <person name="Uehling J."/>
            <person name="Grigoriev I.V."/>
            <person name="Vagvolgyi C."/>
            <person name="Papp T."/>
            <person name="Martin F.M."/>
            <person name="Miettinen O."/>
            <person name="Hibbett D.S."/>
            <person name="Nagy L.G."/>
        </authorList>
    </citation>
    <scope>NUCLEOTIDE SEQUENCE [LARGE SCALE GENOMIC DNA]</scope>
    <source>
        <strain evidence="3 4">HHB13444</strain>
    </source>
</reference>
<dbReference type="Pfam" id="PF20152">
    <property type="entry name" value="DUF6534"/>
    <property type="match status" value="1"/>
</dbReference>
<dbReference type="EMBL" id="ML211755">
    <property type="protein sequence ID" value="TFK80523.1"/>
    <property type="molecule type" value="Genomic_DNA"/>
</dbReference>
<dbReference type="Proteomes" id="UP000308197">
    <property type="component" value="Unassembled WGS sequence"/>
</dbReference>
<feature type="transmembrane region" description="Helical" evidence="1">
    <location>
        <begin position="127"/>
        <end position="152"/>
    </location>
</feature>
<keyword evidence="1" id="KW-1133">Transmembrane helix</keyword>
<feature type="domain" description="DUF6534" evidence="2">
    <location>
        <begin position="137"/>
        <end position="223"/>
    </location>
</feature>
<evidence type="ECO:0000313" key="3">
    <source>
        <dbReference type="EMBL" id="TFK80523.1"/>
    </source>
</evidence>
<keyword evidence="1" id="KW-0472">Membrane</keyword>
<protein>
    <recommendedName>
        <fullName evidence="2">DUF6534 domain-containing protein</fullName>
    </recommendedName>
</protein>
<evidence type="ECO:0000256" key="1">
    <source>
        <dbReference type="SAM" id="Phobius"/>
    </source>
</evidence>
<gene>
    <name evidence="3" type="ORF">K466DRAFT_636715</name>
</gene>
<proteinExistence type="predicted"/>
<dbReference type="InParanoid" id="A0A5C3P427"/>
<keyword evidence="1" id="KW-0812">Transmembrane</keyword>
<feature type="transmembrane region" description="Helical" evidence="1">
    <location>
        <begin position="197"/>
        <end position="220"/>
    </location>
</feature>
<feature type="non-terminal residue" evidence="3">
    <location>
        <position position="1"/>
    </location>
</feature>
<organism evidence="3 4">
    <name type="scientific">Polyporus arcularius HHB13444</name>
    <dbReference type="NCBI Taxonomy" id="1314778"/>
    <lineage>
        <taxon>Eukaryota</taxon>
        <taxon>Fungi</taxon>
        <taxon>Dikarya</taxon>
        <taxon>Basidiomycota</taxon>
        <taxon>Agaricomycotina</taxon>
        <taxon>Agaricomycetes</taxon>
        <taxon>Polyporales</taxon>
        <taxon>Polyporaceae</taxon>
        <taxon>Polyporus</taxon>
    </lineage>
</organism>
<dbReference type="InterPro" id="IPR045339">
    <property type="entry name" value="DUF6534"/>
</dbReference>
<keyword evidence="4" id="KW-1185">Reference proteome</keyword>
<name>A0A5C3P427_9APHY</name>
<dbReference type="AlphaFoldDB" id="A0A5C3P427"/>
<dbReference type="PANTHER" id="PTHR40465:SF1">
    <property type="entry name" value="DUF6534 DOMAIN-CONTAINING PROTEIN"/>
    <property type="match status" value="1"/>
</dbReference>
<dbReference type="PANTHER" id="PTHR40465">
    <property type="entry name" value="CHROMOSOME 1, WHOLE GENOME SHOTGUN SEQUENCE"/>
    <property type="match status" value="1"/>
</dbReference>
<evidence type="ECO:0000259" key="2">
    <source>
        <dbReference type="Pfam" id="PF20152"/>
    </source>
</evidence>
<accession>A0A5C3P427</accession>
<dbReference type="STRING" id="1314778.A0A5C3P427"/>
<evidence type="ECO:0000313" key="4">
    <source>
        <dbReference type="Proteomes" id="UP000308197"/>
    </source>
</evidence>
<feature type="transmembrane region" description="Helical" evidence="1">
    <location>
        <begin position="164"/>
        <end position="191"/>
    </location>
</feature>